<feature type="compositionally biased region" description="Low complexity" evidence="1">
    <location>
        <begin position="167"/>
        <end position="177"/>
    </location>
</feature>
<feature type="compositionally biased region" description="Low complexity" evidence="1">
    <location>
        <begin position="190"/>
        <end position="211"/>
    </location>
</feature>
<evidence type="ECO:0000256" key="1">
    <source>
        <dbReference type="SAM" id="MobiDB-lite"/>
    </source>
</evidence>
<dbReference type="EMBL" id="VOFY01000184">
    <property type="protein sequence ID" value="KAA8578766.1"/>
    <property type="molecule type" value="Genomic_DNA"/>
</dbReference>
<feature type="non-terminal residue" evidence="2">
    <location>
        <position position="238"/>
    </location>
</feature>
<evidence type="ECO:0000313" key="3">
    <source>
        <dbReference type="Proteomes" id="UP000327493"/>
    </source>
</evidence>
<sequence length="238" mass="26262">APPANRKRKGPTCKTAKNGHTKFGGKVYCQIGEGPRAKTSLEWRRQQRQAATVDVASIKGMPHRVTLCRWRKQVKQDKRILEEKGKPQSQPGDPCAICGRPRTLDAGHAFYKGQFYCELEWGPEAPTAKVWLAGQRTPQDAGKVPRTTQWNLKKRMGRQAVRQAQEGNSPGSSSPGPSRRKHTSRKLCFSSSSSSPASPSSPQAPQAAHLPAVPPAGTKRLWAQSFGWDKLLCPVHRK</sequence>
<keyword evidence="3" id="KW-1185">Reference proteome</keyword>
<protein>
    <submittedName>
        <fullName evidence="2">Uncharacterized protein</fullName>
    </submittedName>
</protein>
<gene>
    <name evidence="2" type="ORF">FQN60_012568</name>
</gene>
<dbReference type="AlphaFoldDB" id="A0A5J5CDY1"/>
<reference evidence="2 3" key="1">
    <citation type="submission" date="2019-08" db="EMBL/GenBank/DDBJ databases">
        <title>A chromosome-level genome assembly, high-density linkage maps, and genome scans reveal the genomic architecture of hybrid incompatibilities underlying speciation via character displacement in darters (Percidae: Etheostominae).</title>
        <authorList>
            <person name="Moran R.L."/>
            <person name="Catchen J.M."/>
            <person name="Fuller R.C."/>
        </authorList>
    </citation>
    <scope>NUCLEOTIDE SEQUENCE [LARGE SCALE GENOMIC DNA]</scope>
    <source>
        <strain evidence="2">EspeVRDwgs_2016</strain>
        <tissue evidence="2">Muscle</tissue>
    </source>
</reference>
<accession>A0A5J5CDY1</accession>
<dbReference type="Proteomes" id="UP000327493">
    <property type="component" value="Unassembled WGS sequence"/>
</dbReference>
<comment type="caution">
    <text evidence="2">The sequence shown here is derived from an EMBL/GenBank/DDBJ whole genome shotgun (WGS) entry which is preliminary data.</text>
</comment>
<proteinExistence type="predicted"/>
<organism evidence="2 3">
    <name type="scientific">Etheostoma spectabile</name>
    <name type="common">orangethroat darter</name>
    <dbReference type="NCBI Taxonomy" id="54343"/>
    <lineage>
        <taxon>Eukaryota</taxon>
        <taxon>Metazoa</taxon>
        <taxon>Chordata</taxon>
        <taxon>Craniata</taxon>
        <taxon>Vertebrata</taxon>
        <taxon>Euteleostomi</taxon>
        <taxon>Actinopterygii</taxon>
        <taxon>Neopterygii</taxon>
        <taxon>Teleostei</taxon>
        <taxon>Neoteleostei</taxon>
        <taxon>Acanthomorphata</taxon>
        <taxon>Eupercaria</taxon>
        <taxon>Perciformes</taxon>
        <taxon>Percoidei</taxon>
        <taxon>Percidae</taxon>
        <taxon>Etheostomatinae</taxon>
        <taxon>Etheostoma</taxon>
    </lineage>
</organism>
<evidence type="ECO:0000313" key="2">
    <source>
        <dbReference type="EMBL" id="KAA8578766.1"/>
    </source>
</evidence>
<feature type="non-terminal residue" evidence="2">
    <location>
        <position position="1"/>
    </location>
</feature>
<feature type="region of interest" description="Disordered" evidence="1">
    <location>
        <begin position="134"/>
        <end position="213"/>
    </location>
</feature>
<name>A0A5J5CDY1_9PERO</name>